<evidence type="ECO:0000313" key="2">
    <source>
        <dbReference type="Proteomes" id="UP001055439"/>
    </source>
</evidence>
<dbReference type="OrthoDB" id="406505at2759"/>
<protein>
    <submittedName>
        <fullName evidence="1">Atexpb2, expb2, athexp beta 1.4 atexpb2 (Expansin b2)</fullName>
    </submittedName>
</protein>
<dbReference type="Proteomes" id="UP001055439">
    <property type="component" value="Chromosome 2"/>
</dbReference>
<accession>A0A9E7F0T1</accession>
<proteinExistence type="predicted"/>
<keyword evidence="2" id="KW-1185">Reference proteome</keyword>
<gene>
    <name evidence="1" type="ORF">MUK42_27682</name>
</gene>
<sequence length="31" mass="3105">MGTGISRPSTCSRWGRAPGFPCSSCGGPFGS</sequence>
<reference evidence="1" key="1">
    <citation type="submission" date="2022-05" db="EMBL/GenBank/DDBJ databases">
        <title>The Musa troglodytarum L. genome provides insights into the mechanism of non-climacteric behaviour and enrichment of carotenoids.</title>
        <authorList>
            <person name="Wang J."/>
        </authorList>
    </citation>
    <scope>NUCLEOTIDE SEQUENCE</scope>
    <source>
        <tissue evidence="1">Leaf</tissue>
    </source>
</reference>
<organism evidence="1 2">
    <name type="scientific">Musa troglodytarum</name>
    <name type="common">fe'i banana</name>
    <dbReference type="NCBI Taxonomy" id="320322"/>
    <lineage>
        <taxon>Eukaryota</taxon>
        <taxon>Viridiplantae</taxon>
        <taxon>Streptophyta</taxon>
        <taxon>Embryophyta</taxon>
        <taxon>Tracheophyta</taxon>
        <taxon>Spermatophyta</taxon>
        <taxon>Magnoliopsida</taxon>
        <taxon>Liliopsida</taxon>
        <taxon>Zingiberales</taxon>
        <taxon>Musaceae</taxon>
        <taxon>Musa</taxon>
    </lineage>
</organism>
<evidence type="ECO:0000313" key="1">
    <source>
        <dbReference type="EMBL" id="URD87444.1"/>
    </source>
</evidence>
<dbReference type="AlphaFoldDB" id="A0A9E7F0T1"/>
<dbReference type="EMBL" id="CP097504">
    <property type="protein sequence ID" value="URD87444.1"/>
    <property type="molecule type" value="Genomic_DNA"/>
</dbReference>
<name>A0A9E7F0T1_9LILI</name>